<dbReference type="GeneID" id="24905981"/>
<evidence type="ECO:0000313" key="1">
    <source>
        <dbReference type="EMBL" id="AHF80645.1"/>
    </source>
</evidence>
<name>W0I858_9EURY</name>
<evidence type="ECO:0000313" key="2">
    <source>
        <dbReference type="Proteomes" id="UP000019027"/>
    </source>
</evidence>
<dbReference type="KEGG" id="ths:TES1_1263"/>
<dbReference type="HOGENOM" id="CLU_180517_0_0_2"/>
<dbReference type="RefSeq" id="WP_042681297.1">
    <property type="nucleotide sequence ID" value="NZ_CP006965.1"/>
</dbReference>
<gene>
    <name evidence="1" type="ORF">TES1_1263</name>
</gene>
<protein>
    <recommendedName>
        <fullName evidence="3">Transcriptional regulator, AsnC family</fullName>
    </recommendedName>
</protein>
<keyword evidence="2" id="KW-1185">Reference proteome</keyword>
<evidence type="ECO:0008006" key="3">
    <source>
        <dbReference type="Google" id="ProtNLM"/>
    </source>
</evidence>
<dbReference type="AlphaFoldDB" id="W0I858"/>
<sequence length="95" mass="11050">MVELEAILLVWGVRDEVLKKLPVEGYWLYGEYDFIAKVEFADENELKEFSLRLTRLVGRGKFKLFPVKLSSSTLKNSAENYQIDGIIENNVFYVL</sequence>
<accession>W0I858</accession>
<dbReference type="STRING" id="582419.TES1_1263"/>
<proteinExistence type="predicted"/>
<dbReference type="Proteomes" id="UP000019027">
    <property type="component" value="Chromosome"/>
</dbReference>
<dbReference type="OrthoDB" id="94259at2157"/>
<organism evidence="1 2">
    <name type="scientific">Thermococcus paralvinellae</name>
    <dbReference type="NCBI Taxonomy" id="582419"/>
    <lineage>
        <taxon>Archaea</taxon>
        <taxon>Methanobacteriati</taxon>
        <taxon>Methanobacteriota</taxon>
        <taxon>Thermococci</taxon>
        <taxon>Thermococcales</taxon>
        <taxon>Thermococcaceae</taxon>
        <taxon>Thermococcus</taxon>
    </lineage>
</organism>
<reference evidence="1 2" key="1">
    <citation type="journal article" date="2014" name="Int. J. Syst. Evol. Microbiol.">
        <title>Thermococcus paralvinellae sp. nov. and Thermococcus cleftensis sp. nov. of hyperthermophilic heterotrophs from deep-sea hydrothermal vents.</title>
        <authorList>
            <person name="Hensley S.A."/>
            <person name="Jung J.H."/>
            <person name="Park C.S."/>
            <person name="Holden J.F."/>
        </authorList>
    </citation>
    <scope>NUCLEOTIDE SEQUENCE [LARGE SCALE GENOMIC DNA]</scope>
    <source>
        <strain evidence="1 2">ES1</strain>
    </source>
</reference>
<dbReference type="EMBL" id="CP006965">
    <property type="protein sequence ID" value="AHF80645.1"/>
    <property type="molecule type" value="Genomic_DNA"/>
</dbReference>